<dbReference type="EMBL" id="CP004144">
    <property type="protein sequence ID" value="AGF97469.1"/>
    <property type="molecule type" value="Genomic_DNA"/>
</dbReference>
<name>M1QKI9_METMZ</name>
<proteinExistence type="predicted"/>
<sequence>MYLLNSSVLYNICEHSQPPILKKLSGPAPGKKKEEKRKGKSN</sequence>
<feature type="compositionally biased region" description="Basic and acidic residues" evidence="1">
    <location>
        <begin position="31"/>
        <end position="42"/>
    </location>
</feature>
<dbReference type="BioCyc" id="MMAZ1236903:G139K-2048-MONOMER"/>
<protein>
    <submittedName>
        <fullName evidence="2">Uncharacterized protein</fullName>
    </submittedName>
</protein>
<dbReference type="AlphaFoldDB" id="M1QKI9"/>
<dbReference type="Proteomes" id="UP000011718">
    <property type="component" value="Chromosome"/>
</dbReference>
<evidence type="ECO:0000313" key="2">
    <source>
        <dbReference type="EMBL" id="AGF97469.1"/>
    </source>
</evidence>
<evidence type="ECO:0000313" key="3">
    <source>
        <dbReference type="Proteomes" id="UP000011718"/>
    </source>
</evidence>
<accession>M1QKI9</accession>
<organism evidence="2 3">
    <name type="scientific">Methanosarcina mazei Tuc01</name>
    <dbReference type="NCBI Taxonomy" id="1236903"/>
    <lineage>
        <taxon>Archaea</taxon>
        <taxon>Methanobacteriati</taxon>
        <taxon>Methanobacteriota</taxon>
        <taxon>Stenosarchaea group</taxon>
        <taxon>Methanomicrobia</taxon>
        <taxon>Methanosarcinales</taxon>
        <taxon>Methanosarcinaceae</taxon>
        <taxon>Methanosarcina</taxon>
    </lineage>
</organism>
<dbReference type="HOGENOM" id="CLU_3245359_0_0_2"/>
<dbReference type="KEGG" id="mmaz:MmTuc01_2141"/>
<reference evidence="2 3" key="1">
    <citation type="journal article" date="2013" name="Genome Announc.">
        <title>Complete Genome of a Methanosarcina mazei Strain Isolated from Sediment Samples from an Amazonian Flooded Area.</title>
        <authorList>
            <person name="Assis das Gracas D."/>
            <person name="Thiago Juca Ramos R."/>
            <person name="Vieira Araujo A.C."/>
            <person name="Zahlouth R."/>
            <person name="Ribeiro Carneiro A."/>
            <person name="Souza Lopes T."/>
            <person name="Azevedo Barauna R."/>
            <person name="Azevedo V."/>
            <person name="Cruz Schneider M.P."/>
            <person name="Pellizari V.H."/>
            <person name="Silva A."/>
        </authorList>
    </citation>
    <scope>NUCLEOTIDE SEQUENCE [LARGE SCALE GENOMIC DNA]</scope>
    <source>
        <strain evidence="2 3">Tuc01</strain>
    </source>
</reference>
<gene>
    <name evidence="2" type="ORF">MmTuc01_2141</name>
</gene>
<evidence type="ECO:0000256" key="1">
    <source>
        <dbReference type="SAM" id="MobiDB-lite"/>
    </source>
</evidence>
<feature type="region of interest" description="Disordered" evidence="1">
    <location>
        <begin position="19"/>
        <end position="42"/>
    </location>
</feature>